<organism evidence="3 4">
    <name type="scientific">Microvirga aerophila</name>
    <dbReference type="NCBI Taxonomy" id="670291"/>
    <lineage>
        <taxon>Bacteria</taxon>
        <taxon>Pseudomonadati</taxon>
        <taxon>Pseudomonadota</taxon>
        <taxon>Alphaproteobacteria</taxon>
        <taxon>Hyphomicrobiales</taxon>
        <taxon>Methylobacteriaceae</taxon>
        <taxon>Microvirga</taxon>
    </lineage>
</organism>
<dbReference type="PANTHER" id="PTHR43625">
    <property type="entry name" value="AFLATOXIN B1 ALDEHYDE REDUCTASE"/>
    <property type="match status" value="1"/>
</dbReference>
<feature type="domain" description="NADP-dependent oxidoreductase" evidence="2">
    <location>
        <begin position="2"/>
        <end position="59"/>
    </location>
</feature>
<dbReference type="SUPFAM" id="SSF51430">
    <property type="entry name" value="NAD(P)-linked oxidoreductase"/>
    <property type="match status" value="1"/>
</dbReference>
<dbReference type="AlphaFoldDB" id="A0A512C4F9"/>
<keyword evidence="1" id="KW-0560">Oxidoreductase</keyword>
<protein>
    <recommendedName>
        <fullName evidence="2">NADP-dependent oxidoreductase domain-containing protein</fullName>
    </recommendedName>
</protein>
<evidence type="ECO:0000259" key="2">
    <source>
        <dbReference type="Pfam" id="PF00248"/>
    </source>
</evidence>
<dbReference type="InterPro" id="IPR050791">
    <property type="entry name" value="Aldo-Keto_reductase"/>
</dbReference>
<reference evidence="3 4" key="1">
    <citation type="submission" date="2019-07" db="EMBL/GenBank/DDBJ databases">
        <title>Whole genome shotgun sequence of Microvirga aerophila NBRC 106136.</title>
        <authorList>
            <person name="Hosoyama A."/>
            <person name="Uohara A."/>
            <person name="Ohji S."/>
            <person name="Ichikawa N."/>
        </authorList>
    </citation>
    <scope>NUCLEOTIDE SEQUENCE [LARGE SCALE GENOMIC DNA]</scope>
    <source>
        <strain evidence="3 4">NBRC 106136</strain>
    </source>
</reference>
<dbReference type="Gene3D" id="3.20.20.100">
    <property type="entry name" value="NADP-dependent oxidoreductase domain"/>
    <property type="match status" value="1"/>
</dbReference>
<proteinExistence type="predicted"/>
<dbReference type="EMBL" id="BJYU01000310">
    <property type="protein sequence ID" value="GEO19065.1"/>
    <property type="molecule type" value="Genomic_DNA"/>
</dbReference>
<dbReference type="Proteomes" id="UP000321085">
    <property type="component" value="Unassembled WGS sequence"/>
</dbReference>
<dbReference type="Pfam" id="PF00248">
    <property type="entry name" value="Aldo_ket_red"/>
    <property type="match status" value="1"/>
</dbReference>
<dbReference type="GO" id="GO:0016491">
    <property type="term" value="F:oxidoreductase activity"/>
    <property type="evidence" value="ECO:0007669"/>
    <property type="project" value="UniProtKB-KW"/>
</dbReference>
<gene>
    <name evidence="3" type="ORF">MAE02_67610</name>
</gene>
<dbReference type="PANTHER" id="PTHR43625:SF40">
    <property type="entry name" value="ALDO-KETO REDUCTASE YAKC [NADP(+)]"/>
    <property type="match status" value="1"/>
</dbReference>
<dbReference type="GO" id="GO:0005737">
    <property type="term" value="C:cytoplasm"/>
    <property type="evidence" value="ECO:0007669"/>
    <property type="project" value="TreeGrafter"/>
</dbReference>
<evidence type="ECO:0000256" key="1">
    <source>
        <dbReference type="ARBA" id="ARBA00023002"/>
    </source>
</evidence>
<evidence type="ECO:0000313" key="3">
    <source>
        <dbReference type="EMBL" id="GEO19065.1"/>
    </source>
</evidence>
<evidence type="ECO:0000313" key="4">
    <source>
        <dbReference type="Proteomes" id="UP000321085"/>
    </source>
</evidence>
<dbReference type="InterPro" id="IPR036812">
    <property type="entry name" value="NAD(P)_OxRdtase_dom_sf"/>
</dbReference>
<accession>A0A512C4F9</accession>
<sequence length="83" mass="8757">MLEETAATKGVTAAQLALAWVLHQGEFIVPIPGARKIAHLEQNVAAADIALSPGELKTLGDMLAPEKFAGKRYGDAAMSLTNR</sequence>
<dbReference type="InterPro" id="IPR023210">
    <property type="entry name" value="NADP_OxRdtase_dom"/>
</dbReference>
<keyword evidence="4" id="KW-1185">Reference proteome</keyword>
<name>A0A512C4F9_9HYPH</name>
<comment type="caution">
    <text evidence="3">The sequence shown here is derived from an EMBL/GenBank/DDBJ whole genome shotgun (WGS) entry which is preliminary data.</text>
</comment>